<accession>A0AAN6WIN8</accession>
<organism evidence="2 3">
    <name type="scientific">Podospora australis</name>
    <dbReference type="NCBI Taxonomy" id="1536484"/>
    <lineage>
        <taxon>Eukaryota</taxon>
        <taxon>Fungi</taxon>
        <taxon>Dikarya</taxon>
        <taxon>Ascomycota</taxon>
        <taxon>Pezizomycotina</taxon>
        <taxon>Sordariomycetes</taxon>
        <taxon>Sordariomycetidae</taxon>
        <taxon>Sordariales</taxon>
        <taxon>Podosporaceae</taxon>
        <taxon>Podospora</taxon>
    </lineage>
</organism>
<proteinExistence type="predicted"/>
<feature type="domain" description="Amidase" evidence="1">
    <location>
        <begin position="30"/>
        <end position="299"/>
    </location>
</feature>
<comment type="caution">
    <text evidence="2">The sequence shown here is derived from an EMBL/GenBank/DDBJ whole genome shotgun (WGS) entry which is preliminary data.</text>
</comment>
<evidence type="ECO:0000313" key="2">
    <source>
        <dbReference type="EMBL" id="KAK4182338.1"/>
    </source>
</evidence>
<dbReference type="AlphaFoldDB" id="A0AAN6WIN8"/>
<dbReference type="SUPFAM" id="SSF75304">
    <property type="entry name" value="Amidase signature (AS) enzymes"/>
    <property type="match status" value="1"/>
</dbReference>
<protein>
    <submittedName>
        <fullName evidence="2">Amidase signature domain-containing protein</fullName>
    </submittedName>
</protein>
<sequence length="517" mass="56287">MDQLDLLTATIADLQRLLSATEHRVISKHLVDAYLAQINRHDDYLRAVINVAPVDILYRRAELLDAEREHGKVRGPLHGIPITLKDNIATNFETTGLDTTAGSFALVGSRPRENAVIVTKLLEAGAIIIAKASLSEFCWWKGISLINGWNAIRGQAQSPYVRGGVQMDDVSCAGHSNPLGSSSGSATSTAAGYAPASIGTETFGSLVLPAGRTSLFSLKPTRGIVSTHGIVPISRFGDAPGPMAKTTAEVAVLLDVLVDASKTRVPENGYASCVTGSWEGLRIGALDPNVWKFPPQFRKVLDPGMEQQLITQVLDTYAAIRKHVAVFHDNLPLGLPSTLVLDGEMSFLKVFEKDFPGELEEYLKLCESPKVTNLKELVQFNKDHADIELPKGLNGQQARFETCLNSPLADQEYEKYKAHAVKYGKEMGVDEMFDDYNINVIIAPAEAFLSDFAACAGYPIASMPAGYLNYNGRPHGLVALARAHREDLLIQLQSAFEKTFPKRMPPTAEVMEGRSSI</sequence>
<evidence type="ECO:0000259" key="1">
    <source>
        <dbReference type="Pfam" id="PF01425"/>
    </source>
</evidence>
<dbReference type="InterPro" id="IPR036928">
    <property type="entry name" value="AS_sf"/>
</dbReference>
<dbReference type="PANTHER" id="PTHR42678">
    <property type="entry name" value="AMIDASE"/>
    <property type="match status" value="1"/>
</dbReference>
<dbReference type="Gene3D" id="3.90.1300.10">
    <property type="entry name" value="Amidase signature (AS) domain"/>
    <property type="match status" value="1"/>
</dbReference>
<evidence type="ECO:0000313" key="3">
    <source>
        <dbReference type="Proteomes" id="UP001302126"/>
    </source>
</evidence>
<name>A0AAN6WIN8_9PEZI</name>
<gene>
    <name evidence="2" type="ORF">QBC35DRAFT_396149</name>
</gene>
<reference evidence="2" key="1">
    <citation type="journal article" date="2023" name="Mol. Phylogenet. Evol.">
        <title>Genome-scale phylogeny and comparative genomics of the fungal order Sordariales.</title>
        <authorList>
            <person name="Hensen N."/>
            <person name="Bonometti L."/>
            <person name="Westerberg I."/>
            <person name="Brannstrom I.O."/>
            <person name="Guillou S."/>
            <person name="Cros-Aarteil S."/>
            <person name="Calhoun S."/>
            <person name="Haridas S."/>
            <person name="Kuo A."/>
            <person name="Mondo S."/>
            <person name="Pangilinan J."/>
            <person name="Riley R."/>
            <person name="LaButti K."/>
            <person name="Andreopoulos B."/>
            <person name="Lipzen A."/>
            <person name="Chen C."/>
            <person name="Yan M."/>
            <person name="Daum C."/>
            <person name="Ng V."/>
            <person name="Clum A."/>
            <person name="Steindorff A."/>
            <person name="Ohm R.A."/>
            <person name="Martin F."/>
            <person name="Silar P."/>
            <person name="Natvig D.O."/>
            <person name="Lalanne C."/>
            <person name="Gautier V."/>
            <person name="Ament-Velasquez S.L."/>
            <person name="Kruys A."/>
            <person name="Hutchinson M.I."/>
            <person name="Powell A.J."/>
            <person name="Barry K."/>
            <person name="Miller A.N."/>
            <person name="Grigoriev I.V."/>
            <person name="Debuchy R."/>
            <person name="Gladieux P."/>
            <person name="Hiltunen Thoren M."/>
            <person name="Johannesson H."/>
        </authorList>
    </citation>
    <scope>NUCLEOTIDE SEQUENCE</scope>
    <source>
        <strain evidence="2">PSN309</strain>
    </source>
</reference>
<dbReference type="Proteomes" id="UP001302126">
    <property type="component" value="Unassembled WGS sequence"/>
</dbReference>
<dbReference type="PANTHER" id="PTHR42678:SF34">
    <property type="entry name" value="OS04G0183300 PROTEIN"/>
    <property type="match status" value="1"/>
</dbReference>
<reference evidence="2" key="2">
    <citation type="submission" date="2023-05" db="EMBL/GenBank/DDBJ databases">
        <authorList>
            <consortium name="Lawrence Berkeley National Laboratory"/>
            <person name="Steindorff A."/>
            <person name="Hensen N."/>
            <person name="Bonometti L."/>
            <person name="Westerberg I."/>
            <person name="Brannstrom I.O."/>
            <person name="Guillou S."/>
            <person name="Cros-Aarteil S."/>
            <person name="Calhoun S."/>
            <person name="Haridas S."/>
            <person name="Kuo A."/>
            <person name="Mondo S."/>
            <person name="Pangilinan J."/>
            <person name="Riley R."/>
            <person name="Labutti K."/>
            <person name="Andreopoulos B."/>
            <person name="Lipzen A."/>
            <person name="Chen C."/>
            <person name="Yanf M."/>
            <person name="Daum C."/>
            <person name="Ng V."/>
            <person name="Clum A."/>
            <person name="Ohm R."/>
            <person name="Martin F."/>
            <person name="Silar P."/>
            <person name="Natvig D."/>
            <person name="Lalanne C."/>
            <person name="Gautier V."/>
            <person name="Ament-Velasquez S.L."/>
            <person name="Kruys A."/>
            <person name="Hutchinson M.I."/>
            <person name="Powell A.J."/>
            <person name="Barry K."/>
            <person name="Miller A.N."/>
            <person name="Grigoriev I.V."/>
            <person name="Debuchy R."/>
            <person name="Gladieux P."/>
            <person name="Thoren M.H."/>
            <person name="Johannesson H."/>
        </authorList>
    </citation>
    <scope>NUCLEOTIDE SEQUENCE</scope>
    <source>
        <strain evidence="2">PSN309</strain>
    </source>
</reference>
<dbReference type="EMBL" id="MU864679">
    <property type="protein sequence ID" value="KAK4182338.1"/>
    <property type="molecule type" value="Genomic_DNA"/>
</dbReference>
<keyword evidence="3" id="KW-1185">Reference proteome</keyword>
<dbReference type="Pfam" id="PF01425">
    <property type="entry name" value="Amidase"/>
    <property type="match status" value="1"/>
</dbReference>
<dbReference type="InterPro" id="IPR023631">
    <property type="entry name" value="Amidase_dom"/>
</dbReference>